<comment type="caution">
    <text evidence="1">The sequence shown here is derived from an EMBL/GenBank/DDBJ whole genome shotgun (WGS) entry which is preliminary data.</text>
</comment>
<evidence type="ECO:0000313" key="1">
    <source>
        <dbReference type="EMBL" id="TDZ54067.1"/>
    </source>
</evidence>
<gene>
    <name evidence="1" type="ORF">CTRI78_v006501</name>
</gene>
<sequence length="75" mass="8252">MSVDEILVEKRLAYFLEISRCSASGGKGAFAQTNWSSGGSKVLDGNGSGPLHYHDLDLDWKIQETVEGMALRHRD</sequence>
<evidence type="ECO:0000313" key="2">
    <source>
        <dbReference type="Proteomes" id="UP000295703"/>
    </source>
</evidence>
<dbReference type="EMBL" id="RYZW01000062">
    <property type="protein sequence ID" value="TDZ54067.1"/>
    <property type="molecule type" value="Genomic_DNA"/>
</dbReference>
<name>A0A4R8RNB7_COLTR</name>
<dbReference type="Proteomes" id="UP000295703">
    <property type="component" value="Unassembled WGS sequence"/>
</dbReference>
<accession>A0A4R8RNB7</accession>
<organism evidence="1 2">
    <name type="scientific">Colletotrichum trifolii</name>
    <dbReference type="NCBI Taxonomy" id="5466"/>
    <lineage>
        <taxon>Eukaryota</taxon>
        <taxon>Fungi</taxon>
        <taxon>Dikarya</taxon>
        <taxon>Ascomycota</taxon>
        <taxon>Pezizomycotina</taxon>
        <taxon>Sordariomycetes</taxon>
        <taxon>Hypocreomycetidae</taxon>
        <taxon>Glomerellales</taxon>
        <taxon>Glomerellaceae</taxon>
        <taxon>Colletotrichum</taxon>
        <taxon>Colletotrichum orbiculare species complex</taxon>
    </lineage>
</organism>
<protein>
    <submittedName>
        <fullName evidence="1">Uncharacterized protein</fullName>
    </submittedName>
</protein>
<keyword evidence="2" id="KW-1185">Reference proteome</keyword>
<reference evidence="1 2" key="1">
    <citation type="submission" date="2018-12" db="EMBL/GenBank/DDBJ databases">
        <title>Genome sequence and assembly of Colletotrichum trifolii.</title>
        <authorList>
            <person name="Gan P."/>
            <person name="Shirasu K."/>
        </authorList>
    </citation>
    <scope>NUCLEOTIDE SEQUENCE [LARGE SCALE GENOMIC DNA]</scope>
    <source>
        <strain evidence="1 2">543-2</strain>
    </source>
</reference>
<proteinExistence type="predicted"/>
<dbReference type="AlphaFoldDB" id="A0A4R8RNB7"/>